<feature type="domain" description="H15" evidence="8">
    <location>
        <begin position="36"/>
        <end position="106"/>
    </location>
</feature>
<evidence type="ECO:0000256" key="4">
    <source>
        <dbReference type="ARBA" id="ARBA00023125"/>
    </source>
</evidence>
<dbReference type="GO" id="GO:0030527">
    <property type="term" value="F:structural constituent of chromatin"/>
    <property type="evidence" value="ECO:0007669"/>
    <property type="project" value="InterPro"/>
</dbReference>
<keyword evidence="4 6" id="KW-0238">DNA-binding</keyword>
<evidence type="ECO:0000256" key="2">
    <source>
        <dbReference type="ARBA" id="ARBA00004286"/>
    </source>
</evidence>
<dbReference type="AlphaFoldDB" id="A0AAD6KUV1"/>
<evidence type="ECO:0000313" key="9">
    <source>
        <dbReference type="EMBL" id="KAJ6430172.1"/>
    </source>
</evidence>
<dbReference type="InterPro" id="IPR005818">
    <property type="entry name" value="Histone_H1/H5_H15"/>
</dbReference>
<comment type="caution">
    <text evidence="9">The sequence shown here is derived from an EMBL/GenBank/DDBJ whole genome shotgun (WGS) entry which is preliminary data.</text>
</comment>
<evidence type="ECO:0000256" key="7">
    <source>
        <dbReference type="SAM" id="MobiDB-lite"/>
    </source>
</evidence>
<dbReference type="SUPFAM" id="SSF46785">
    <property type="entry name" value="Winged helix' DNA-binding domain"/>
    <property type="match status" value="1"/>
</dbReference>
<gene>
    <name evidence="9" type="ORF">OIU84_021557</name>
</gene>
<dbReference type="PANTHER" id="PTHR11467">
    <property type="entry name" value="HISTONE H1"/>
    <property type="match status" value="1"/>
</dbReference>
<dbReference type="GO" id="GO:0006334">
    <property type="term" value="P:nucleosome assembly"/>
    <property type="evidence" value="ECO:0007669"/>
    <property type="project" value="InterPro"/>
</dbReference>
<dbReference type="PRINTS" id="PR00624">
    <property type="entry name" value="HISTONEH5"/>
</dbReference>
<evidence type="ECO:0000259" key="8">
    <source>
        <dbReference type="PROSITE" id="PS51504"/>
    </source>
</evidence>
<evidence type="ECO:0000256" key="6">
    <source>
        <dbReference type="RuleBase" id="RU003894"/>
    </source>
</evidence>
<organism evidence="9 10">
    <name type="scientific">Salix udensis</name>
    <dbReference type="NCBI Taxonomy" id="889485"/>
    <lineage>
        <taxon>Eukaryota</taxon>
        <taxon>Viridiplantae</taxon>
        <taxon>Streptophyta</taxon>
        <taxon>Embryophyta</taxon>
        <taxon>Tracheophyta</taxon>
        <taxon>Spermatophyta</taxon>
        <taxon>Magnoliopsida</taxon>
        <taxon>eudicotyledons</taxon>
        <taxon>Gunneridae</taxon>
        <taxon>Pentapetalae</taxon>
        <taxon>rosids</taxon>
        <taxon>fabids</taxon>
        <taxon>Malpighiales</taxon>
        <taxon>Salicaceae</taxon>
        <taxon>Saliceae</taxon>
        <taxon>Salix</taxon>
    </lineage>
</organism>
<dbReference type="GO" id="GO:0000786">
    <property type="term" value="C:nucleosome"/>
    <property type="evidence" value="ECO:0007669"/>
    <property type="project" value="InterPro"/>
</dbReference>
<dbReference type="InterPro" id="IPR036390">
    <property type="entry name" value="WH_DNA-bd_sf"/>
</dbReference>
<dbReference type="EMBL" id="JAPFFJ010000004">
    <property type="protein sequence ID" value="KAJ6430172.1"/>
    <property type="molecule type" value="Genomic_DNA"/>
</dbReference>
<feature type="region of interest" description="Disordered" evidence="7">
    <location>
        <begin position="102"/>
        <end position="181"/>
    </location>
</feature>
<dbReference type="PROSITE" id="PS51504">
    <property type="entry name" value="H15"/>
    <property type="match status" value="1"/>
</dbReference>
<dbReference type="GO" id="GO:0045910">
    <property type="term" value="P:negative regulation of DNA recombination"/>
    <property type="evidence" value="ECO:0007669"/>
    <property type="project" value="TreeGrafter"/>
</dbReference>
<feature type="compositionally biased region" description="Basic residues" evidence="7">
    <location>
        <begin position="152"/>
        <end position="181"/>
    </location>
</feature>
<evidence type="ECO:0000313" key="10">
    <source>
        <dbReference type="Proteomes" id="UP001162972"/>
    </source>
</evidence>
<comment type="subcellular location">
    <subcellularLocation>
        <location evidence="2">Chromosome</location>
    </subcellularLocation>
    <subcellularLocation>
        <location evidence="1 6">Nucleus</location>
    </subcellularLocation>
</comment>
<dbReference type="GO" id="GO:0030261">
    <property type="term" value="P:chromosome condensation"/>
    <property type="evidence" value="ECO:0007669"/>
    <property type="project" value="TreeGrafter"/>
</dbReference>
<evidence type="ECO:0000256" key="3">
    <source>
        <dbReference type="ARBA" id="ARBA00022454"/>
    </source>
</evidence>
<keyword evidence="5 6" id="KW-0539">Nucleus</keyword>
<sequence length="181" mass="19357">MAAPPFHFPSPINPNSYSSKKTAATATSGGAKKPRAYPTYHEMAKEAIVALKERSGSSQIAIAKFIEEKQKSNLPANFKKLLLVQLKKLVANGKLVKVKNSFKLPPKSSAKDAASEKKVAPAKPKAEAKPKPKKAAKAEAAKSPAKKVVVAAKKKTPAKKAVKKPKTIKSPVKKAVKKTKK</sequence>
<keyword evidence="3 6" id="KW-0158">Chromosome</keyword>
<feature type="compositionally biased region" description="Pro residues" evidence="7">
    <location>
        <begin position="1"/>
        <end position="12"/>
    </location>
</feature>
<dbReference type="GO" id="GO:0005634">
    <property type="term" value="C:nucleus"/>
    <property type="evidence" value="ECO:0007669"/>
    <property type="project" value="UniProtKB-SubCell"/>
</dbReference>
<dbReference type="InterPro" id="IPR005819">
    <property type="entry name" value="H1/H5"/>
</dbReference>
<dbReference type="GO" id="GO:0031492">
    <property type="term" value="F:nucleosomal DNA binding"/>
    <property type="evidence" value="ECO:0007669"/>
    <property type="project" value="TreeGrafter"/>
</dbReference>
<feature type="region of interest" description="Disordered" evidence="7">
    <location>
        <begin position="1"/>
        <end position="37"/>
    </location>
</feature>
<feature type="compositionally biased region" description="Low complexity" evidence="7">
    <location>
        <begin position="18"/>
        <end position="31"/>
    </location>
</feature>
<dbReference type="GO" id="GO:0003690">
    <property type="term" value="F:double-stranded DNA binding"/>
    <property type="evidence" value="ECO:0007669"/>
    <property type="project" value="TreeGrafter"/>
</dbReference>
<protein>
    <recommendedName>
        <fullName evidence="8">H15 domain-containing protein</fullName>
    </recommendedName>
</protein>
<name>A0AAD6KUV1_9ROSI</name>
<proteinExistence type="inferred from homology"/>
<dbReference type="Gene3D" id="1.10.10.10">
    <property type="entry name" value="Winged helix-like DNA-binding domain superfamily/Winged helix DNA-binding domain"/>
    <property type="match status" value="1"/>
</dbReference>
<keyword evidence="10" id="KW-1185">Reference proteome</keyword>
<feature type="compositionally biased region" description="Low complexity" evidence="7">
    <location>
        <begin position="141"/>
        <end position="151"/>
    </location>
</feature>
<evidence type="ECO:0000256" key="5">
    <source>
        <dbReference type="ARBA" id="ARBA00023242"/>
    </source>
</evidence>
<accession>A0AAD6KUV1</accession>
<comment type="similarity">
    <text evidence="6">Belongs to the histone H1/H5 family.</text>
</comment>
<reference evidence="9 10" key="1">
    <citation type="journal article" date="2023" name="Int. J. Mol. Sci.">
        <title>De Novo Assembly and Annotation of 11 Diverse Shrub Willow (Salix) Genomes Reveals Novel Gene Organization in Sex-Linked Regions.</title>
        <authorList>
            <person name="Hyden B."/>
            <person name="Feng K."/>
            <person name="Yates T.B."/>
            <person name="Jawdy S."/>
            <person name="Cereghino C."/>
            <person name="Smart L.B."/>
            <person name="Muchero W."/>
        </authorList>
    </citation>
    <scope>NUCLEOTIDE SEQUENCE [LARGE SCALE GENOMIC DNA]</scope>
    <source>
        <tissue evidence="9">Shoot tip</tissue>
    </source>
</reference>
<evidence type="ECO:0000256" key="1">
    <source>
        <dbReference type="ARBA" id="ARBA00004123"/>
    </source>
</evidence>
<dbReference type="InterPro" id="IPR036388">
    <property type="entry name" value="WH-like_DNA-bd_sf"/>
</dbReference>
<dbReference type="SMART" id="SM00526">
    <property type="entry name" value="H15"/>
    <property type="match status" value="1"/>
</dbReference>
<dbReference type="PANTHER" id="PTHR11467:SF172">
    <property type="entry name" value="HISTONE H1-LIKE"/>
    <property type="match status" value="1"/>
</dbReference>
<dbReference type="Proteomes" id="UP001162972">
    <property type="component" value="Chromosome 8"/>
</dbReference>
<dbReference type="Pfam" id="PF00538">
    <property type="entry name" value="Linker_histone"/>
    <property type="match status" value="1"/>
</dbReference>
<dbReference type="CDD" id="cd00073">
    <property type="entry name" value="H15"/>
    <property type="match status" value="1"/>
</dbReference>
<feature type="compositionally biased region" description="Basic and acidic residues" evidence="7">
    <location>
        <begin position="109"/>
        <end position="140"/>
    </location>
</feature>